<evidence type="ECO:0000313" key="1">
    <source>
        <dbReference type="EMBL" id="KAA1052479.1"/>
    </source>
</evidence>
<comment type="caution">
    <text evidence="1">The sequence shown here is derived from an EMBL/GenBank/DDBJ whole genome shotgun (WGS) entry which is preliminary data.</text>
</comment>
<dbReference type="AlphaFoldDB" id="A0A5B0KJL5"/>
<reference evidence="1 2" key="1">
    <citation type="submission" date="2019-07" db="EMBL/GenBank/DDBJ databases">
        <title>Genome sequencing of the stress-tolerant strain Azospirillum brasilense Az19.</title>
        <authorList>
            <person name="Maroniche G.A."/>
            <person name="Garcia J.E."/>
            <person name="Pagnussat L."/>
            <person name="Amenta M."/>
            <person name="Creus C.M."/>
        </authorList>
    </citation>
    <scope>NUCLEOTIDE SEQUENCE [LARGE SCALE GENOMIC DNA]</scope>
    <source>
        <strain evidence="1 2">Az19</strain>
    </source>
</reference>
<dbReference type="EMBL" id="VEWN01000027">
    <property type="protein sequence ID" value="KAA1052479.1"/>
    <property type="molecule type" value="Genomic_DNA"/>
</dbReference>
<proteinExistence type="predicted"/>
<name>A0A5B0KJL5_9PROT</name>
<evidence type="ECO:0000313" key="2">
    <source>
        <dbReference type="Proteomes" id="UP000325333"/>
    </source>
</evidence>
<evidence type="ECO:0008006" key="3">
    <source>
        <dbReference type="Google" id="ProtNLM"/>
    </source>
</evidence>
<accession>A0A5B0KJL5</accession>
<dbReference type="Proteomes" id="UP000325333">
    <property type="component" value="Unassembled WGS sequence"/>
</dbReference>
<sequence length="119" mass="13101">MNPSFLTALAFDCTNRPLKAVVQVFDARGNPLSGPVRTDGSRSRPAGFLFPRGLNDPQVTATVTYAGIEQTKTVDVTHPVYLEFVFHLPHGAPSVERGPPVNKRIVVGRCRCARREKTR</sequence>
<protein>
    <recommendedName>
        <fullName evidence="3">Carboxypeptidase regulatory-like domain-containing protein</fullName>
    </recommendedName>
</protein>
<organism evidence="1 2">
    <name type="scientific">Azospirillum argentinense</name>
    <dbReference type="NCBI Taxonomy" id="2970906"/>
    <lineage>
        <taxon>Bacteria</taxon>
        <taxon>Pseudomonadati</taxon>
        <taxon>Pseudomonadota</taxon>
        <taxon>Alphaproteobacteria</taxon>
        <taxon>Rhodospirillales</taxon>
        <taxon>Azospirillaceae</taxon>
        <taxon>Azospirillum</taxon>
    </lineage>
</organism>
<gene>
    <name evidence="1" type="ORF">FH063_004256</name>
</gene>